<evidence type="ECO:0000313" key="2">
    <source>
        <dbReference type="Proteomes" id="UP000236318"/>
    </source>
</evidence>
<dbReference type="EMBL" id="FXEG02000003">
    <property type="protein sequence ID" value="SOX54499.1"/>
    <property type="molecule type" value="Genomic_DNA"/>
</dbReference>
<evidence type="ECO:0000313" key="1">
    <source>
        <dbReference type="EMBL" id="SOX54499.1"/>
    </source>
</evidence>
<proteinExistence type="predicted"/>
<organism evidence="1 2">
    <name type="scientific">Mycobacterium ahvazicum</name>
    <dbReference type="NCBI Taxonomy" id="1964395"/>
    <lineage>
        <taxon>Bacteria</taxon>
        <taxon>Bacillati</taxon>
        <taxon>Actinomycetota</taxon>
        <taxon>Actinomycetes</taxon>
        <taxon>Mycobacteriales</taxon>
        <taxon>Mycobacteriaceae</taxon>
        <taxon>Mycobacterium</taxon>
        <taxon>Mycobacterium simiae complex</taxon>
    </lineage>
</organism>
<dbReference type="AlphaFoldDB" id="A0A2K4YCJ6"/>
<comment type="caution">
    <text evidence="1">The sequence shown here is derived from an EMBL/GenBank/DDBJ whole genome shotgun (WGS) entry which is preliminary data.</text>
</comment>
<gene>
    <name evidence="1" type="ORF">MAAFP003_3175</name>
</gene>
<keyword evidence="2" id="KW-1185">Reference proteome</keyword>
<dbReference type="Proteomes" id="UP000236318">
    <property type="component" value="Unassembled WGS sequence"/>
</dbReference>
<sequence length="39" mass="4060">MVNVRDVNNDTVDAVWLVTFTEGRAAAIVRAGTGAAAAR</sequence>
<reference evidence="1" key="1">
    <citation type="submission" date="2018-01" db="EMBL/GenBank/DDBJ databases">
        <authorList>
            <consortium name="Urmite Genomes"/>
        </authorList>
    </citation>
    <scope>NUCLEOTIDE SEQUENCE [LARGE SCALE GENOMIC DNA]</scope>
    <source>
        <strain evidence="1">AFP003</strain>
    </source>
</reference>
<accession>A0A2K4YCJ6</accession>
<name>A0A2K4YCJ6_9MYCO</name>
<protein>
    <submittedName>
        <fullName evidence="1">Uncharacterized protein</fullName>
    </submittedName>
</protein>